<sequence>MSEVRCILTNALMRAKSFSDRLSGAQGLLEADMGNAVPVVEHGNSYPGSKATVREIIDLADSYYHAARVLLDDSSKKMVPFSSAPARMAAIHAIELYINAFLRHEGSAPEDVRKRMHHLAEPNLVRKLKLRKRTAEHLEAMTTRREYLIARYAPERVTDHTQLNRLYATLDEVMKKVGQHVGLPTRPVVSLRS</sequence>
<reference evidence="1 2" key="1">
    <citation type="submission" date="2022-03" db="EMBL/GenBank/DDBJ databases">
        <title>Rhizobium SSM4.3 sp. nov., isolated from Sediment (Gouqi Island).</title>
        <authorList>
            <person name="Chen G."/>
        </authorList>
    </citation>
    <scope>NUCLEOTIDE SEQUENCE [LARGE SCALE GENOMIC DNA]</scope>
    <source>
        <strain evidence="1 2">SSM4.3</strain>
        <plasmid evidence="1">unnamed</plasmid>
    </source>
</reference>
<keyword evidence="1" id="KW-0614">Plasmid</keyword>
<proteinExistence type="predicted"/>
<organism evidence="1 2">
    <name type="scientific">Peteryoungia algae</name>
    <dbReference type="NCBI Taxonomy" id="2919917"/>
    <lineage>
        <taxon>Bacteria</taxon>
        <taxon>Pseudomonadati</taxon>
        <taxon>Pseudomonadota</taxon>
        <taxon>Alphaproteobacteria</taxon>
        <taxon>Hyphomicrobiales</taxon>
        <taxon>Rhizobiaceae</taxon>
        <taxon>Peteryoungia</taxon>
    </lineage>
</organism>
<dbReference type="Proteomes" id="UP001522662">
    <property type="component" value="Unassembled WGS sequence"/>
</dbReference>
<dbReference type="EMBL" id="JALAYX010000001">
    <property type="protein sequence ID" value="MCJ8237814.1"/>
    <property type="molecule type" value="Genomic_DNA"/>
</dbReference>
<accession>A0ABT0CXC4</accession>
<name>A0ABT0CXC4_9HYPH</name>
<evidence type="ECO:0000313" key="2">
    <source>
        <dbReference type="Proteomes" id="UP001522662"/>
    </source>
</evidence>
<keyword evidence="2" id="KW-1185">Reference proteome</keyword>
<protein>
    <recommendedName>
        <fullName evidence="3">HEPN domain-containing protein</fullName>
    </recommendedName>
</protein>
<dbReference type="RefSeq" id="WP_245135401.1">
    <property type="nucleotide sequence ID" value="NZ_CP128477.1"/>
</dbReference>
<evidence type="ECO:0000313" key="1">
    <source>
        <dbReference type="EMBL" id="MCJ8237814.1"/>
    </source>
</evidence>
<comment type="caution">
    <text evidence="1">The sequence shown here is derived from an EMBL/GenBank/DDBJ whole genome shotgun (WGS) entry which is preliminary data.</text>
</comment>
<geneLocation type="plasmid" evidence="1">
    <name>unnamed</name>
</geneLocation>
<gene>
    <name evidence="1" type="ORF">MKJ03_05705</name>
</gene>
<evidence type="ECO:0008006" key="3">
    <source>
        <dbReference type="Google" id="ProtNLM"/>
    </source>
</evidence>